<organism evidence="16 17">
    <name type="scientific">Myroides guanonis</name>
    <dbReference type="NCBI Taxonomy" id="1150112"/>
    <lineage>
        <taxon>Bacteria</taxon>
        <taxon>Pseudomonadati</taxon>
        <taxon>Bacteroidota</taxon>
        <taxon>Flavobacteriia</taxon>
        <taxon>Flavobacteriales</taxon>
        <taxon>Flavobacteriaceae</taxon>
        <taxon>Myroides</taxon>
    </lineage>
</organism>
<comment type="cofactor">
    <cofactor evidence="1">
        <name>Zn(2+)</name>
        <dbReference type="ChEBI" id="CHEBI:29105"/>
    </cofactor>
</comment>
<dbReference type="PANTHER" id="PTHR12863:SF1">
    <property type="entry name" value="FATTY ACID 2-HYDROXYLASE"/>
    <property type="match status" value="1"/>
</dbReference>
<keyword evidence="7" id="KW-0276">Fatty acid metabolism</keyword>
<keyword evidence="8" id="KW-0862">Zinc</keyword>
<keyword evidence="6" id="KW-0256">Endoplasmic reticulum</keyword>
<dbReference type="GO" id="GO:0006633">
    <property type="term" value="P:fatty acid biosynthetic process"/>
    <property type="evidence" value="ECO:0007669"/>
    <property type="project" value="UniProtKB-KW"/>
</dbReference>
<evidence type="ECO:0000256" key="12">
    <source>
        <dbReference type="ARBA" id="ARBA00023136"/>
    </source>
</evidence>
<evidence type="ECO:0000256" key="7">
    <source>
        <dbReference type="ARBA" id="ARBA00022832"/>
    </source>
</evidence>
<dbReference type="InterPro" id="IPR014430">
    <property type="entry name" value="Scs7"/>
</dbReference>
<protein>
    <submittedName>
        <fullName evidence="16">Fatty acid hydroxylase superfamily protein</fullName>
    </submittedName>
</protein>
<dbReference type="PANTHER" id="PTHR12863">
    <property type="entry name" value="FATTY ACID HYDROXYLASE"/>
    <property type="match status" value="1"/>
</dbReference>
<dbReference type="GO" id="GO:0016020">
    <property type="term" value="C:membrane"/>
    <property type="evidence" value="ECO:0007669"/>
    <property type="project" value="InterPro"/>
</dbReference>
<evidence type="ECO:0000256" key="4">
    <source>
        <dbReference type="ARBA" id="ARBA00022692"/>
    </source>
</evidence>
<sequence>MKFDKINNKGQARIFENPFLESLTKGHPAVIWGMYIPILSFILYWGYNRYGLSISQLLGLFFAGILFWTFFEYIAHRFLFHLISDNPNLQRVAYIFHGNHHHYPRDRQRLFMPPIPSIFMAGLMLGVQYLFLRHYVFGFFPGFMIGYLLYASMHYAIHAFAPPFKFLKPLWSNHHLHHYRNDNLGFGVSNLVWDRVFNTRFDLNKEKEDKEKVKELMFEKKEREL</sequence>
<feature type="transmembrane region" description="Helical" evidence="14">
    <location>
        <begin position="29"/>
        <end position="47"/>
    </location>
</feature>
<feature type="transmembrane region" description="Helical" evidence="14">
    <location>
        <begin position="53"/>
        <end position="71"/>
    </location>
</feature>
<keyword evidence="13" id="KW-0275">Fatty acid biosynthesis</keyword>
<feature type="domain" description="Fatty acid hydroxylase" evidence="15">
    <location>
        <begin position="62"/>
        <end position="199"/>
    </location>
</feature>
<evidence type="ECO:0000256" key="11">
    <source>
        <dbReference type="ARBA" id="ARBA00023098"/>
    </source>
</evidence>
<keyword evidence="5" id="KW-0479">Metal-binding</keyword>
<dbReference type="Proteomes" id="UP000243887">
    <property type="component" value="Unassembled WGS sequence"/>
</dbReference>
<feature type="transmembrane region" description="Helical" evidence="14">
    <location>
        <begin position="110"/>
        <end position="131"/>
    </location>
</feature>
<name>A0A1I3PJ15_9FLAO</name>
<evidence type="ECO:0000313" key="17">
    <source>
        <dbReference type="Proteomes" id="UP000243887"/>
    </source>
</evidence>
<feature type="transmembrane region" description="Helical" evidence="14">
    <location>
        <begin position="137"/>
        <end position="157"/>
    </location>
</feature>
<evidence type="ECO:0000256" key="13">
    <source>
        <dbReference type="ARBA" id="ARBA00023160"/>
    </source>
</evidence>
<keyword evidence="10" id="KW-0560">Oxidoreductase</keyword>
<evidence type="ECO:0000256" key="6">
    <source>
        <dbReference type="ARBA" id="ARBA00022824"/>
    </source>
</evidence>
<accession>A0A1I3PJ15</accession>
<gene>
    <name evidence="16" type="ORF">SAMN04487893_104147</name>
</gene>
<comment type="subcellular location">
    <subcellularLocation>
        <location evidence="2">Endoplasmic reticulum membrane</location>
        <topology evidence="2">Multi-pass membrane protein</topology>
    </subcellularLocation>
</comment>
<evidence type="ECO:0000256" key="10">
    <source>
        <dbReference type="ARBA" id="ARBA00023002"/>
    </source>
</evidence>
<dbReference type="AlphaFoldDB" id="A0A1I3PJ15"/>
<keyword evidence="9 14" id="KW-1133">Transmembrane helix</keyword>
<evidence type="ECO:0000259" key="15">
    <source>
        <dbReference type="Pfam" id="PF04116"/>
    </source>
</evidence>
<evidence type="ECO:0000256" key="5">
    <source>
        <dbReference type="ARBA" id="ARBA00022723"/>
    </source>
</evidence>
<evidence type="ECO:0000256" key="8">
    <source>
        <dbReference type="ARBA" id="ARBA00022833"/>
    </source>
</evidence>
<proteinExistence type="predicted"/>
<evidence type="ECO:0000256" key="1">
    <source>
        <dbReference type="ARBA" id="ARBA00001947"/>
    </source>
</evidence>
<dbReference type="GO" id="GO:0005506">
    <property type="term" value="F:iron ion binding"/>
    <property type="evidence" value="ECO:0007669"/>
    <property type="project" value="InterPro"/>
</dbReference>
<dbReference type="GO" id="GO:0080132">
    <property type="term" value="F:fatty acid 2-hydroxylase activity"/>
    <property type="evidence" value="ECO:0007669"/>
    <property type="project" value="InterPro"/>
</dbReference>
<keyword evidence="4 14" id="KW-0812">Transmembrane</keyword>
<reference evidence="17" key="1">
    <citation type="submission" date="2016-10" db="EMBL/GenBank/DDBJ databases">
        <authorList>
            <person name="Varghese N."/>
            <person name="Submissions S."/>
        </authorList>
    </citation>
    <scope>NUCLEOTIDE SEQUENCE [LARGE SCALE GENOMIC DNA]</scope>
    <source>
        <strain evidence="17">DSM 26542</strain>
    </source>
</reference>
<dbReference type="Pfam" id="PF04116">
    <property type="entry name" value="FA_hydroxylase"/>
    <property type="match status" value="1"/>
</dbReference>
<evidence type="ECO:0000313" key="16">
    <source>
        <dbReference type="EMBL" id="SFJ21327.1"/>
    </source>
</evidence>
<dbReference type="RefSeq" id="WP_090678436.1">
    <property type="nucleotide sequence ID" value="NZ_FORU01000004.1"/>
</dbReference>
<evidence type="ECO:0000256" key="3">
    <source>
        <dbReference type="ARBA" id="ARBA00022516"/>
    </source>
</evidence>
<keyword evidence="17" id="KW-1185">Reference proteome</keyword>
<dbReference type="EMBL" id="FORU01000004">
    <property type="protein sequence ID" value="SFJ21327.1"/>
    <property type="molecule type" value="Genomic_DNA"/>
</dbReference>
<dbReference type="OrthoDB" id="9784228at2"/>
<evidence type="ECO:0000256" key="2">
    <source>
        <dbReference type="ARBA" id="ARBA00004477"/>
    </source>
</evidence>
<dbReference type="InterPro" id="IPR006694">
    <property type="entry name" value="Fatty_acid_hydroxylase"/>
</dbReference>
<keyword evidence="12 14" id="KW-0472">Membrane</keyword>
<keyword evidence="3" id="KW-0444">Lipid biosynthesis</keyword>
<dbReference type="STRING" id="1150112.SAMN04487893_104147"/>
<evidence type="ECO:0000256" key="9">
    <source>
        <dbReference type="ARBA" id="ARBA00022989"/>
    </source>
</evidence>
<evidence type="ECO:0000256" key="14">
    <source>
        <dbReference type="SAM" id="Phobius"/>
    </source>
</evidence>
<keyword evidence="11" id="KW-0443">Lipid metabolism</keyword>